<gene>
    <name evidence="2" type="ORF">AVDCRST_MAG18-5036</name>
</gene>
<feature type="transmembrane region" description="Helical" evidence="1">
    <location>
        <begin position="79"/>
        <end position="104"/>
    </location>
</feature>
<protein>
    <submittedName>
        <fullName evidence="2">Uncharacterized protein</fullName>
    </submittedName>
</protein>
<evidence type="ECO:0000313" key="2">
    <source>
        <dbReference type="EMBL" id="CAA9590443.1"/>
    </source>
</evidence>
<keyword evidence="1" id="KW-0472">Membrane</keyword>
<reference evidence="2" key="1">
    <citation type="submission" date="2020-02" db="EMBL/GenBank/DDBJ databases">
        <authorList>
            <person name="Meier V. D."/>
        </authorList>
    </citation>
    <scope>NUCLEOTIDE SEQUENCE</scope>
    <source>
        <strain evidence="2">AVDCRST_MAG18</strain>
    </source>
</reference>
<feature type="transmembrane region" description="Helical" evidence="1">
    <location>
        <begin position="39"/>
        <end position="59"/>
    </location>
</feature>
<name>A0A6J4VV96_9BACT</name>
<dbReference type="AlphaFoldDB" id="A0A6J4VV96"/>
<dbReference type="EMBL" id="CADCWN010000402">
    <property type="protein sequence ID" value="CAA9590443.1"/>
    <property type="molecule type" value="Genomic_DNA"/>
</dbReference>
<sequence length="124" mass="12917">MAAGASAFVNLLVYTPLILVWIGGLVIAGTLWSRQRAVALLLASACLLALCTEIAGGILTSTLPLAFTSRSRNVSQLGILFGIVGVIRSVLMAVAWGLVLGTVVRAVAPRPGLPAERDAREPRP</sequence>
<organism evidence="2">
    <name type="scientific">uncultured Thermomicrobiales bacterium</name>
    <dbReference type="NCBI Taxonomy" id="1645740"/>
    <lineage>
        <taxon>Bacteria</taxon>
        <taxon>Pseudomonadati</taxon>
        <taxon>Thermomicrobiota</taxon>
        <taxon>Thermomicrobia</taxon>
        <taxon>Thermomicrobiales</taxon>
        <taxon>environmental samples</taxon>
    </lineage>
</organism>
<proteinExistence type="predicted"/>
<keyword evidence="1" id="KW-1133">Transmembrane helix</keyword>
<accession>A0A6J4VV96</accession>
<evidence type="ECO:0000256" key="1">
    <source>
        <dbReference type="SAM" id="Phobius"/>
    </source>
</evidence>
<feature type="transmembrane region" description="Helical" evidence="1">
    <location>
        <begin position="12"/>
        <end position="32"/>
    </location>
</feature>
<keyword evidence="1" id="KW-0812">Transmembrane</keyword>